<dbReference type="Pfam" id="PF13474">
    <property type="entry name" value="SnoaL_3"/>
    <property type="match status" value="1"/>
</dbReference>
<dbReference type="AlphaFoldDB" id="A0A414PSB8"/>
<dbReference type="Gene3D" id="3.10.450.50">
    <property type="match status" value="1"/>
</dbReference>
<dbReference type="RefSeq" id="WP_005884085.1">
    <property type="nucleotide sequence ID" value="NZ_CABMMQ010000001.1"/>
</dbReference>
<dbReference type="EMBL" id="QRHL01000015">
    <property type="protein sequence ID" value="RHF71400.1"/>
    <property type="molecule type" value="Genomic_DNA"/>
</dbReference>
<dbReference type="InterPro" id="IPR032710">
    <property type="entry name" value="NTF2-like_dom_sf"/>
</dbReference>
<protein>
    <recommendedName>
        <fullName evidence="1">HTH LytTR-type domain-containing protein</fullName>
    </recommendedName>
</protein>
<feature type="domain" description="HTH LytTR-type" evidence="1">
    <location>
        <begin position="187"/>
        <end position="255"/>
    </location>
</feature>
<dbReference type="Proteomes" id="UP000284676">
    <property type="component" value="Unassembled WGS sequence"/>
</dbReference>
<dbReference type="GO" id="GO:0003677">
    <property type="term" value="F:DNA binding"/>
    <property type="evidence" value="ECO:0007669"/>
    <property type="project" value="InterPro"/>
</dbReference>
<name>A0A414PSB8_FUSMR</name>
<gene>
    <name evidence="2" type="ORF">DW663_08630</name>
</gene>
<dbReference type="PROSITE" id="PS50930">
    <property type="entry name" value="HTH_LYTTR"/>
    <property type="match status" value="1"/>
</dbReference>
<proteinExistence type="predicted"/>
<evidence type="ECO:0000313" key="3">
    <source>
        <dbReference type="Proteomes" id="UP000284676"/>
    </source>
</evidence>
<organism evidence="2 3">
    <name type="scientific">Fusobacterium mortiferum</name>
    <dbReference type="NCBI Taxonomy" id="850"/>
    <lineage>
        <taxon>Bacteria</taxon>
        <taxon>Fusobacteriati</taxon>
        <taxon>Fusobacteriota</taxon>
        <taxon>Fusobacteriia</taxon>
        <taxon>Fusobacteriales</taxon>
        <taxon>Fusobacteriaceae</taxon>
        <taxon>Fusobacterium</taxon>
    </lineage>
</organism>
<dbReference type="SUPFAM" id="SSF54427">
    <property type="entry name" value="NTF2-like"/>
    <property type="match status" value="1"/>
</dbReference>
<evidence type="ECO:0000313" key="2">
    <source>
        <dbReference type="EMBL" id="RHF71400.1"/>
    </source>
</evidence>
<dbReference type="InterPro" id="IPR037401">
    <property type="entry name" value="SnoaL-like"/>
</dbReference>
<comment type="caution">
    <text evidence="2">The sequence shown here is derived from an EMBL/GenBank/DDBJ whole genome shotgun (WGS) entry which is preliminary data.</text>
</comment>
<accession>A0A414PSB8</accession>
<dbReference type="GeneID" id="62763082"/>
<dbReference type="InterPro" id="IPR007492">
    <property type="entry name" value="LytTR_DNA-bd_dom"/>
</dbReference>
<sequence length="264" mass="31375">MEQIGERILKTFFFNYLILNDVHLIESLVSENFVGIGTSKLEIAKNKDEFLESLKNRIKNIGGKVSFYINNYIERNLGSIISSYCDLTIIYFHKEKRSLETRLTTIFFYEDGDWKIISMHNSIPELKQNKDEVFPREWILEAENLANIEIYLLGKFKRGFFKTKDINYITYSSVTRRSTFFLRNSSSFEIKRNFSEVEERLETIKSFYKLDRGTIVNIEAVEILDLKEERIIFKNKQTLYVSKVKLKELESKWISIKNKKNIEF</sequence>
<reference evidence="2 3" key="1">
    <citation type="submission" date="2018-08" db="EMBL/GenBank/DDBJ databases">
        <title>A genome reference for cultivated species of the human gut microbiota.</title>
        <authorList>
            <person name="Zou Y."/>
            <person name="Xue W."/>
            <person name="Luo G."/>
        </authorList>
    </citation>
    <scope>NUCLEOTIDE SEQUENCE [LARGE SCALE GENOMIC DNA]</scope>
    <source>
        <strain evidence="2 3">AM25-1</strain>
    </source>
</reference>
<dbReference type="SMART" id="SM00850">
    <property type="entry name" value="LytTR"/>
    <property type="match status" value="1"/>
</dbReference>
<dbReference type="Gene3D" id="2.40.50.1020">
    <property type="entry name" value="LytTr DNA-binding domain"/>
    <property type="match status" value="1"/>
</dbReference>
<evidence type="ECO:0000259" key="1">
    <source>
        <dbReference type="PROSITE" id="PS50930"/>
    </source>
</evidence>
<dbReference type="Pfam" id="PF04397">
    <property type="entry name" value="LytTR"/>
    <property type="match status" value="1"/>
</dbReference>